<accession>A0A936YW24</accession>
<feature type="transmembrane region" description="Helical" evidence="1">
    <location>
        <begin position="90"/>
        <end position="111"/>
    </location>
</feature>
<dbReference type="AlphaFoldDB" id="A0A936YW24"/>
<organism evidence="2 3">
    <name type="scientific">Ramlibacter monticola</name>
    <dbReference type="NCBI Taxonomy" id="1926872"/>
    <lineage>
        <taxon>Bacteria</taxon>
        <taxon>Pseudomonadati</taxon>
        <taxon>Pseudomonadota</taxon>
        <taxon>Betaproteobacteria</taxon>
        <taxon>Burkholderiales</taxon>
        <taxon>Comamonadaceae</taxon>
        <taxon>Ramlibacter</taxon>
    </lineage>
</organism>
<keyword evidence="1" id="KW-0812">Transmembrane</keyword>
<evidence type="ECO:0000256" key="1">
    <source>
        <dbReference type="SAM" id="Phobius"/>
    </source>
</evidence>
<keyword evidence="1" id="KW-1133">Transmembrane helix</keyword>
<comment type="caution">
    <text evidence="2">The sequence shown here is derived from an EMBL/GenBank/DDBJ whole genome shotgun (WGS) entry which is preliminary data.</text>
</comment>
<dbReference type="Pfam" id="PF07077">
    <property type="entry name" value="DUF1345"/>
    <property type="match status" value="1"/>
</dbReference>
<keyword evidence="1" id="KW-0472">Membrane</keyword>
<dbReference type="Proteomes" id="UP000599109">
    <property type="component" value="Unassembled WGS sequence"/>
</dbReference>
<keyword evidence="3" id="KW-1185">Reference proteome</keyword>
<protein>
    <submittedName>
        <fullName evidence="2">DUF1345 domain-containing protein</fullName>
    </submittedName>
</protein>
<sequence>MPSSRPRPLHPVSLVAALRARPRLVSSAFVGIALFVALLQADLPGSNAARALLAWNAGALLYLGLAWHSMAGASVQTIRERAPRQDEGRLVILLLLVLAAMAVLFAVGTQLAHVKDLASQARVLPTSLAGLTVLMSWLFTQVLFAQHYAHDFYAARMHGSPDPLLFPGTPDPGYADFFHFACVIGTAAQTADISFNGSGLRGVGTLHCVVAFFFNAILLALSINIAATVL</sequence>
<feature type="transmembrane region" description="Helical" evidence="1">
    <location>
        <begin position="123"/>
        <end position="144"/>
    </location>
</feature>
<evidence type="ECO:0000313" key="3">
    <source>
        <dbReference type="Proteomes" id="UP000599109"/>
    </source>
</evidence>
<gene>
    <name evidence="2" type="ORF">JJ685_02995</name>
</gene>
<dbReference type="EMBL" id="JAEQNE010000001">
    <property type="protein sequence ID" value="MBL0390103.1"/>
    <property type="molecule type" value="Genomic_DNA"/>
</dbReference>
<feature type="transmembrane region" description="Helical" evidence="1">
    <location>
        <begin position="51"/>
        <end position="70"/>
    </location>
</feature>
<reference evidence="2 3" key="1">
    <citation type="journal article" date="2017" name="Int. J. Syst. Evol. Microbiol.">
        <title>Ramlibacter monticola sp. nov., isolated from forest soil.</title>
        <authorList>
            <person name="Chaudhary D.K."/>
            <person name="Kim J."/>
        </authorList>
    </citation>
    <scope>NUCLEOTIDE SEQUENCE [LARGE SCALE GENOMIC DNA]</scope>
    <source>
        <strain evidence="2 3">KACC 19175</strain>
    </source>
</reference>
<evidence type="ECO:0000313" key="2">
    <source>
        <dbReference type="EMBL" id="MBL0390103.1"/>
    </source>
</evidence>
<proteinExistence type="predicted"/>
<feature type="transmembrane region" description="Helical" evidence="1">
    <location>
        <begin position="204"/>
        <end position="227"/>
    </location>
</feature>
<feature type="transmembrane region" description="Helical" evidence="1">
    <location>
        <begin position="20"/>
        <end position="39"/>
    </location>
</feature>
<name>A0A936YW24_9BURK</name>
<dbReference type="InterPro" id="IPR009781">
    <property type="entry name" value="DUF1345"/>
</dbReference>
<dbReference type="RefSeq" id="WP_201672677.1">
    <property type="nucleotide sequence ID" value="NZ_JAEQNE010000001.1"/>
</dbReference>